<gene>
    <name evidence="1" type="ORF">B0H16DRAFT_1461493</name>
</gene>
<comment type="caution">
    <text evidence="1">The sequence shown here is derived from an EMBL/GenBank/DDBJ whole genome shotgun (WGS) entry which is preliminary data.</text>
</comment>
<dbReference type="AlphaFoldDB" id="A0AAD7IR74"/>
<sequence>MRQHPYRSHRAHIRLALRSLTSSSTLQQLSALPVPTELLGVPRIEEKEEERDEVAHLITWTLLSGSDLDVEVLWSIGDERGLARAKEGSAKQNKRCEKREKMRVRELGKMDILLVAFCHQHVVQAIVGGEAKEKSAKLSQVIIRVDFSREIQEDKRRMT</sequence>
<dbReference type="Proteomes" id="UP001215598">
    <property type="component" value="Unassembled WGS sequence"/>
</dbReference>
<protein>
    <submittedName>
        <fullName evidence="1">Uncharacterized protein</fullName>
    </submittedName>
</protein>
<accession>A0AAD7IR74</accession>
<proteinExistence type="predicted"/>
<reference evidence="1" key="1">
    <citation type="submission" date="2023-03" db="EMBL/GenBank/DDBJ databases">
        <title>Massive genome expansion in bonnet fungi (Mycena s.s.) driven by repeated elements and novel gene families across ecological guilds.</title>
        <authorList>
            <consortium name="Lawrence Berkeley National Laboratory"/>
            <person name="Harder C.B."/>
            <person name="Miyauchi S."/>
            <person name="Viragh M."/>
            <person name="Kuo A."/>
            <person name="Thoen E."/>
            <person name="Andreopoulos B."/>
            <person name="Lu D."/>
            <person name="Skrede I."/>
            <person name="Drula E."/>
            <person name="Henrissat B."/>
            <person name="Morin E."/>
            <person name="Kohler A."/>
            <person name="Barry K."/>
            <person name="LaButti K."/>
            <person name="Morin E."/>
            <person name="Salamov A."/>
            <person name="Lipzen A."/>
            <person name="Mereny Z."/>
            <person name="Hegedus B."/>
            <person name="Baldrian P."/>
            <person name="Stursova M."/>
            <person name="Weitz H."/>
            <person name="Taylor A."/>
            <person name="Grigoriev I.V."/>
            <person name="Nagy L.G."/>
            <person name="Martin F."/>
            <person name="Kauserud H."/>
        </authorList>
    </citation>
    <scope>NUCLEOTIDE SEQUENCE</scope>
    <source>
        <strain evidence="1">CBHHK182m</strain>
    </source>
</reference>
<organism evidence="1 2">
    <name type="scientific">Mycena metata</name>
    <dbReference type="NCBI Taxonomy" id="1033252"/>
    <lineage>
        <taxon>Eukaryota</taxon>
        <taxon>Fungi</taxon>
        <taxon>Dikarya</taxon>
        <taxon>Basidiomycota</taxon>
        <taxon>Agaricomycotina</taxon>
        <taxon>Agaricomycetes</taxon>
        <taxon>Agaricomycetidae</taxon>
        <taxon>Agaricales</taxon>
        <taxon>Marasmiineae</taxon>
        <taxon>Mycenaceae</taxon>
        <taxon>Mycena</taxon>
    </lineage>
</organism>
<evidence type="ECO:0000313" key="1">
    <source>
        <dbReference type="EMBL" id="KAJ7748562.1"/>
    </source>
</evidence>
<evidence type="ECO:0000313" key="2">
    <source>
        <dbReference type="Proteomes" id="UP001215598"/>
    </source>
</evidence>
<keyword evidence="2" id="KW-1185">Reference proteome</keyword>
<dbReference type="EMBL" id="JARKIB010000072">
    <property type="protein sequence ID" value="KAJ7748562.1"/>
    <property type="molecule type" value="Genomic_DNA"/>
</dbReference>
<name>A0AAD7IR74_9AGAR</name>